<evidence type="ECO:0000256" key="3">
    <source>
        <dbReference type="ARBA" id="ARBA00023002"/>
    </source>
</evidence>
<evidence type="ECO:0000256" key="1">
    <source>
        <dbReference type="ARBA" id="ARBA00005104"/>
    </source>
</evidence>
<dbReference type="EMBL" id="SZWF01000001">
    <property type="protein sequence ID" value="KAA9395575.1"/>
    <property type="molecule type" value="Genomic_DNA"/>
</dbReference>
<evidence type="ECO:0000259" key="4">
    <source>
        <dbReference type="Pfam" id="PF01872"/>
    </source>
</evidence>
<dbReference type="PANTHER" id="PTHR38011">
    <property type="entry name" value="DIHYDROFOLATE REDUCTASE FAMILY PROTEIN (AFU_ORTHOLOGUE AFUA_8G06820)"/>
    <property type="match status" value="1"/>
</dbReference>
<accession>A0A5J5L2Z5</accession>
<keyword evidence="2" id="KW-0521">NADP</keyword>
<dbReference type="PANTHER" id="PTHR38011:SF7">
    <property type="entry name" value="2,5-DIAMINO-6-RIBOSYLAMINO-4(3H)-PYRIMIDINONE 5'-PHOSPHATE REDUCTASE"/>
    <property type="match status" value="1"/>
</dbReference>
<dbReference type="OrthoDB" id="5243299at2"/>
<comment type="pathway">
    <text evidence="1">Cofactor biosynthesis; riboflavin biosynthesis.</text>
</comment>
<sequence>MNDPQSHPEPSGHRAMLVDRLWPDPATVELGELREHYLAAWPDVADGAVAMMISSLDGSAQLDGVSGGLSSPVDQALMDLNRSVADVVVVGAGTLREEGYGGLRVSAGSVAWRRRQGLSDHPVLAVLSARLELRADDPFLAEAPVRPLILTGTEAPADAVRELAEVAEVVVAGDGPGADPVAVHQEFARRGMTRVLCEGGPSVLSQWFDAGRVAELHLSVAGALAGGAGQRIMHGRAGTARPAELLQVLRDGSMLMLRHRVG</sequence>
<dbReference type="GO" id="GO:0008703">
    <property type="term" value="F:5-amino-6-(5-phosphoribosylamino)uracil reductase activity"/>
    <property type="evidence" value="ECO:0007669"/>
    <property type="project" value="InterPro"/>
</dbReference>
<dbReference type="RefSeq" id="WP_158032383.1">
    <property type="nucleotide sequence ID" value="NZ_ML708610.1"/>
</dbReference>
<feature type="domain" description="Bacterial bifunctional deaminase-reductase C-terminal" evidence="4">
    <location>
        <begin position="51"/>
        <end position="240"/>
    </location>
</feature>
<dbReference type="InterPro" id="IPR050765">
    <property type="entry name" value="Riboflavin_Biosynth_HTPR"/>
</dbReference>
<comment type="caution">
    <text evidence="5">The sequence shown here is derived from an EMBL/GenBank/DDBJ whole genome shotgun (WGS) entry which is preliminary data.</text>
</comment>
<protein>
    <submittedName>
        <fullName evidence="5">Pyrimidine reductase family protein</fullName>
    </submittedName>
</protein>
<gene>
    <name evidence="5" type="ORF">FCK90_00660</name>
</gene>
<dbReference type="SUPFAM" id="SSF53597">
    <property type="entry name" value="Dihydrofolate reductase-like"/>
    <property type="match status" value="1"/>
</dbReference>
<proteinExistence type="predicted"/>
<keyword evidence="6" id="KW-1185">Reference proteome</keyword>
<dbReference type="InterPro" id="IPR002734">
    <property type="entry name" value="RibDG_C"/>
</dbReference>
<organism evidence="5 6">
    <name type="scientific">Kocuria coralli</name>
    <dbReference type="NCBI Taxonomy" id="1461025"/>
    <lineage>
        <taxon>Bacteria</taxon>
        <taxon>Bacillati</taxon>
        <taxon>Actinomycetota</taxon>
        <taxon>Actinomycetes</taxon>
        <taxon>Micrococcales</taxon>
        <taxon>Micrococcaceae</taxon>
        <taxon>Kocuria</taxon>
    </lineage>
</organism>
<dbReference type="GO" id="GO:0009231">
    <property type="term" value="P:riboflavin biosynthetic process"/>
    <property type="evidence" value="ECO:0007669"/>
    <property type="project" value="InterPro"/>
</dbReference>
<reference evidence="5 6" key="1">
    <citation type="submission" date="2019-05" db="EMBL/GenBank/DDBJ databases">
        <title>Kocuria coralli sp. nov., a novel actinobacterium isolated from coral reef seawater.</title>
        <authorList>
            <person name="Li J."/>
        </authorList>
    </citation>
    <scope>NUCLEOTIDE SEQUENCE [LARGE SCALE GENOMIC DNA]</scope>
    <source>
        <strain evidence="5 6">SCSIO 13007</strain>
    </source>
</reference>
<dbReference type="Proteomes" id="UP000325957">
    <property type="component" value="Unassembled WGS sequence"/>
</dbReference>
<keyword evidence="3" id="KW-0560">Oxidoreductase</keyword>
<evidence type="ECO:0000256" key="2">
    <source>
        <dbReference type="ARBA" id="ARBA00022857"/>
    </source>
</evidence>
<evidence type="ECO:0000313" key="6">
    <source>
        <dbReference type="Proteomes" id="UP000325957"/>
    </source>
</evidence>
<dbReference type="Gene3D" id="3.40.430.10">
    <property type="entry name" value="Dihydrofolate Reductase, subunit A"/>
    <property type="match status" value="1"/>
</dbReference>
<evidence type="ECO:0000313" key="5">
    <source>
        <dbReference type="EMBL" id="KAA9395575.1"/>
    </source>
</evidence>
<dbReference type="Pfam" id="PF01872">
    <property type="entry name" value="RibD_C"/>
    <property type="match status" value="1"/>
</dbReference>
<dbReference type="InterPro" id="IPR024072">
    <property type="entry name" value="DHFR-like_dom_sf"/>
</dbReference>
<dbReference type="AlphaFoldDB" id="A0A5J5L2Z5"/>
<name>A0A5J5L2Z5_9MICC</name>